<reference evidence="2 3" key="1">
    <citation type="submission" date="2018-05" db="EMBL/GenBank/DDBJ databases">
        <title>Genomic Encyclopedia of Type Strains, Phase IV (KMG-IV): sequencing the most valuable type-strain genomes for metagenomic binning, comparative biology and taxonomic classification.</title>
        <authorList>
            <person name="Goeker M."/>
        </authorList>
    </citation>
    <scope>NUCLEOTIDE SEQUENCE [LARGE SCALE GENOMIC DNA]</scope>
    <source>
        <strain evidence="2 3">DSM 28816</strain>
    </source>
</reference>
<protein>
    <submittedName>
        <fullName evidence="2">Ribosomal protein S18 acetylase RimI-like enzyme</fullName>
    </submittedName>
</protein>
<dbReference type="GO" id="GO:0016747">
    <property type="term" value="F:acyltransferase activity, transferring groups other than amino-acyl groups"/>
    <property type="evidence" value="ECO:0007669"/>
    <property type="project" value="InterPro"/>
</dbReference>
<name>A0A318EPA9_9FIRM</name>
<proteinExistence type="predicted"/>
<dbReference type="EMBL" id="QICS01000008">
    <property type="protein sequence ID" value="PXV88339.1"/>
    <property type="molecule type" value="Genomic_DNA"/>
</dbReference>
<accession>A0A318EPA9</accession>
<keyword evidence="2" id="KW-0689">Ribosomal protein</keyword>
<evidence type="ECO:0000313" key="2">
    <source>
        <dbReference type="EMBL" id="PXV88339.1"/>
    </source>
</evidence>
<evidence type="ECO:0000259" key="1">
    <source>
        <dbReference type="PROSITE" id="PS51186"/>
    </source>
</evidence>
<dbReference type="Pfam" id="PF00583">
    <property type="entry name" value="Acetyltransf_1"/>
    <property type="match status" value="1"/>
</dbReference>
<dbReference type="GO" id="GO:0005840">
    <property type="term" value="C:ribosome"/>
    <property type="evidence" value="ECO:0007669"/>
    <property type="project" value="UniProtKB-KW"/>
</dbReference>
<dbReference type="CDD" id="cd04301">
    <property type="entry name" value="NAT_SF"/>
    <property type="match status" value="1"/>
</dbReference>
<dbReference type="AlphaFoldDB" id="A0A318EPA9"/>
<organism evidence="2 3">
    <name type="scientific">Lachnotalea glycerini</name>
    <dbReference type="NCBI Taxonomy" id="1763509"/>
    <lineage>
        <taxon>Bacteria</taxon>
        <taxon>Bacillati</taxon>
        <taxon>Bacillota</taxon>
        <taxon>Clostridia</taxon>
        <taxon>Lachnospirales</taxon>
        <taxon>Lachnospiraceae</taxon>
        <taxon>Lachnotalea</taxon>
    </lineage>
</organism>
<keyword evidence="2" id="KW-0687">Ribonucleoprotein</keyword>
<feature type="domain" description="N-acetyltransferase" evidence="1">
    <location>
        <begin position="69"/>
        <end position="223"/>
    </location>
</feature>
<dbReference type="SUPFAM" id="SSF55729">
    <property type="entry name" value="Acyl-CoA N-acyltransferases (Nat)"/>
    <property type="match status" value="1"/>
</dbReference>
<dbReference type="InterPro" id="IPR016181">
    <property type="entry name" value="Acyl_CoA_acyltransferase"/>
</dbReference>
<gene>
    <name evidence="2" type="ORF">C8E03_10862</name>
</gene>
<dbReference type="Gene3D" id="3.40.630.30">
    <property type="match status" value="1"/>
</dbReference>
<sequence>MTGNPLLRQEGDVLPWEEVLAEQPRTVFLNNYVLGVTMLDKSVPYKRIIMQLDHKNNNINEEIHLPEGYSFRMYKPGMEEDWAITEVEVLEFDNREKALAYFRTDLIPYQEQLKKRMVFIVNQEGIAVANACAWYVNYKGRHQAQVHYVAVRPKYQGMGLGKAVFMKVLSAFTKVEPDEDIYLHTQTWSHKAIRMYLKMGFRLITDDRIGYHDYHYEEAVKVLETVYDEQIMNLVKKRIS</sequence>
<dbReference type="Proteomes" id="UP000247523">
    <property type="component" value="Unassembled WGS sequence"/>
</dbReference>
<evidence type="ECO:0000313" key="3">
    <source>
        <dbReference type="Proteomes" id="UP000247523"/>
    </source>
</evidence>
<comment type="caution">
    <text evidence="2">The sequence shown here is derived from an EMBL/GenBank/DDBJ whole genome shotgun (WGS) entry which is preliminary data.</text>
</comment>
<dbReference type="InterPro" id="IPR000182">
    <property type="entry name" value="GNAT_dom"/>
</dbReference>
<dbReference type="PROSITE" id="PS51186">
    <property type="entry name" value="GNAT"/>
    <property type="match status" value="1"/>
</dbReference>